<accession>A0A6L9S2R4</accession>
<dbReference type="Gene3D" id="3.30.420.60">
    <property type="entry name" value="eRF1 domain 2"/>
    <property type="match status" value="1"/>
</dbReference>
<dbReference type="SUPFAM" id="SSF53137">
    <property type="entry name" value="Translational machinery components"/>
    <property type="match status" value="1"/>
</dbReference>
<evidence type="ECO:0008006" key="3">
    <source>
        <dbReference type="Google" id="ProtNLM"/>
    </source>
</evidence>
<dbReference type="EMBL" id="JAAGOA010000002">
    <property type="protein sequence ID" value="NED99342.1"/>
    <property type="molecule type" value="Genomic_DNA"/>
</dbReference>
<evidence type="ECO:0000313" key="1">
    <source>
        <dbReference type="EMBL" id="NED99342.1"/>
    </source>
</evidence>
<dbReference type="InterPro" id="IPR042226">
    <property type="entry name" value="eFR1_2_sf"/>
</dbReference>
<dbReference type="Proteomes" id="UP000475214">
    <property type="component" value="Unassembled WGS sequence"/>
</dbReference>
<dbReference type="Pfam" id="PF18844">
    <property type="entry name" value="baeRF_family2"/>
    <property type="match status" value="1"/>
</dbReference>
<organism evidence="1 2">
    <name type="scientific">Phytoactinopolyspora halotolerans</name>
    <dbReference type="NCBI Taxonomy" id="1981512"/>
    <lineage>
        <taxon>Bacteria</taxon>
        <taxon>Bacillati</taxon>
        <taxon>Actinomycetota</taxon>
        <taxon>Actinomycetes</taxon>
        <taxon>Jiangellales</taxon>
        <taxon>Jiangellaceae</taxon>
        <taxon>Phytoactinopolyspora</taxon>
    </lineage>
</organism>
<evidence type="ECO:0000313" key="2">
    <source>
        <dbReference type="Proteomes" id="UP000475214"/>
    </source>
</evidence>
<comment type="caution">
    <text evidence="1">The sequence shown here is derived from an EMBL/GenBank/DDBJ whole genome shotgun (WGS) entry which is preliminary data.</text>
</comment>
<keyword evidence="2" id="KW-1185">Reference proteome</keyword>
<protein>
    <recommendedName>
        <fullName evidence="3">Peptide chain release factor 2</fullName>
    </recommendedName>
</protein>
<name>A0A6L9S2R4_9ACTN</name>
<gene>
    <name evidence="1" type="ORF">G1H10_04100</name>
</gene>
<sequence>MVANNLAHNVKNTRLVEEICQHPGPFLSVYLDVRRDVEEAVHQLNVRWRSAREDLLRNGAPEDLVDLTGERIQAGHHAAGAAARMVVAADGRILLDDVVTAPGDHTALTWGPLPDLVAWLADRNTMLPLLVVLADREGADFERYDAWPETPEATADVHGDTEHMTKVLVGGWSHKRYQRRAENTWRHNAENVAAEIEHQVESGVRMVAVAGDLRAQGEIQHAVGERTRSLLVNLETGGRADGTSRQALDHAVDEAIRKVVAADQLEAVREFEQEAGRHGAAATGIDAVLPRLAQGQVRTAFIAPDAASARTIDPARYPGIVLPAGAAEHAGLRADLTVLCAAAMTGAEVQVGSWAMADDGISALLRW</sequence>
<proteinExistence type="predicted"/>
<dbReference type="InterPro" id="IPR040701">
    <property type="entry name" value="Bact_RF_family2"/>
</dbReference>
<dbReference type="AlphaFoldDB" id="A0A6L9S2R4"/>
<dbReference type="RefSeq" id="WP_163733001.1">
    <property type="nucleotide sequence ID" value="NZ_JAAGOA010000002.1"/>
</dbReference>
<reference evidence="1 2" key="1">
    <citation type="submission" date="2020-02" db="EMBL/GenBank/DDBJ databases">
        <authorList>
            <person name="Li X.-J."/>
            <person name="Han X.-M."/>
        </authorList>
    </citation>
    <scope>NUCLEOTIDE SEQUENCE [LARGE SCALE GENOMIC DNA]</scope>
    <source>
        <strain evidence="1 2">CCTCC AB 2017055</strain>
    </source>
</reference>